<feature type="region of interest" description="Disordered" evidence="1">
    <location>
        <begin position="198"/>
        <end position="304"/>
    </location>
</feature>
<reference evidence="2 3" key="1">
    <citation type="submission" date="2017-09" db="EMBL/GenBank/DDBJ databases">
        <authorList>
            <consortium name="International Durum Wheat Genome Sequencing Consortium (IDWGSC)"/>
            <person name="Milanesi L."/>
        </authorList>
    </citation>
    <scope>NUCLEOTIDE SEQUENCE [LARGE SCALE GENOMIC DNA]</scope>
    <source>
        <strain evidence="3">cv. Svevo</strain>
    </source>
</reference>
<dbReference type="EMBL" id="LT934122">
    <property type="protein sequence ID" value="VAI60199.1"/>
    <property type="molecule type" value="Genomic_DNA"/>
</dbReference>
<protein>
    <submittedName>
        <fullName evidence="2">Uncharacterized protein</fullName>
    </submittedName>
</protein>
<feature type="region of interest" description="Disordered" evidence="1">
    <location>
        <begin position="137"/>
        <end position="173"/>
    </location>
</feature>
<dbReference type="AlphaFoldDB" id="A0A9R0YSF8"/>
<keyword evidence="3" id="KW-1185">Reference proteome</keyword>
<gene>
    <name evidence="2" type="ORF">TRITD_6Bv1G165790</name>
</gene>
<evidence type="ECO:0000256" key="1">
    <source>
        <dbReference type="SAM" id="MobiDB-lite"/>
    </source>
</evidence>
<evidence type="ECO:0000313" key="2">
    <source>
        <dbReference type="EMBL" id="VAI60199.1"/>
    </source>
</evidence>
<feature type="compositionally biased region" description="Basic residues" evidence="1">
    <location>
        <begin position="137"/>
        <end position="153"/>
    </location>
</feature>
<dbReference type="OMA" id="ALKVQQY"/>
<feature type="compositionally biased region" description="Polar residues" evidence="1">
    <location>
        <begin position="267"/>
        <end position="280"/>
    </location>
</feature>
<dbReference type="PANTHER" id="PTHR36048:SF1">
    <property type="entry name" value="RIBOSOME MATURATION FACTOR"/>
    <property type="match status" value="1"/>
</dbReference>
<evidence type="ECO:0000313" key="3">
    <source>
        <dbReference type="Proteomes" id="UP000324705"/>
    </source>
</evidence>
<organism evidence="2 3">
    <name type="scientific">Triticum turgidum subsp. durum</name>
    <name type="common">Durum wheat</name>
    <name type="synonym">Triticum durum</name>
    <dbReference type="NCBI Taxonomy" id="4567"/>
    <lineage>
        <taxon>Eukaryota</taxon>
        <taxon>Viridiplantae</taxon>
        <taxon>Streptophyta</taxon>
        <taxon>Embryophyta</taxon>
        <taxon>Tracheophyta</taxon>
        <taxon>Spermatophyta</taxon>
        <taxon>Magnoliopsida</taxon>
        <taxon>Liliopsida</taxon>
        <taxon>Poales</taxon>
        <taxon>Poaceae</taxon>
        <taxon>BOP clade</taxon>
        <taxon>Pooideae</taxon>
        <taxon>Triticodae</taxon>
        <taxon>Triticeae</taxon>
        <taxon>Triticinae</taxon>
        <taxon>Triticum</taxon>
    </lineage>
</organism>
<dbReference type="Proteomes" id="UP000324705">
    <property type="component" value="Chromosome 6B"/>
</dbReference>
<dbReference type="PANTHER" id="PTHR36048">
    <property type="entry name" value="RIBOSOME MATURATION FACTOR"/>
    <property type="match status" value="1"/>
</dbReference>
<feature type="compositionally biased region" description="Gly residues" evidence="1">
    <location>
        <begin position="293"/>
        <end position="304"/>
    </location>
</feature>
<dbReference type="Gramene" id="TRITD6Bv1G165790.1">
    <property type="protein sequence ID" value="TRITD6Bv1G165790.1"/>
    <property type="gene ID" value="TRITD6Bv1G165790"/>
</dbReference>
<name>A0A9R0YSF8_TRITD</name>
<sequence length="304" mass="34363">MSFSFGVIRGHYGLFKLNPQFLCCSNQTTLSFLTVLSSQLLFHSSQQLFQNLQLNQSQPNDLICRSILILHLLKSNSIPFEQGINIVNWRGLELLLHPQESSKQDMDSVPLTAEAIAFTEKKMDMTLEDIIKMSKKKIPAGKKAPRQQVKKRPFQNGNSNQGKAKVQRFHESRSSIRQGVLAQRRSNLDANQFQITKQAANKAATMPVRGRADRWNKPSGPSTSAQRRPVSEALQNSKGKEMQNEPPRTMDALFAQMKQQRMRIMPPQQSNATTHGHQFNQQRRGQQQRRGRGGYGVRGGGGNR</sequence>
<accession>A0A9R0YSF8</accession>
<proteinExistence type="predicted"/>